<organism evidence="1 2">
    <name type="scientific">Brevibacterium phage AGM1</name>
    <dbReference type="NCBI Taxonomy" id="2591411"/>
    <lineage>
        <taxon>Viruses</taxon>
        <taxon>Duplodnaviria</taxon>
        <taxon>Heunggongvirae</taxon>
        <taxon>Uroviricota</taxon>
        <taxon>Caudoviricetes</taxon>
        <taxon>Agmunavirus</taxon>
        <taxon>Agmunavirus AGM1</taxon>
    </lineage>
</organism>
<name>A0A7D0GH33_9CAUD</name>
<accession>A0A7D0GH33</accession>
<reference evidence="1 2" key="1">
    <citation type="submission" date="2019-06" db="EMBL/GenBank/DDBJ databases">
        <title>DNA tandem repeats contribute to Brevibacterium aurantiacum phages genetic diversity.</title>
        <authorList>
            <person name="de Melo A.G."/>
            <person name="Rousseau G.M."/>
            <person name="Tremblay D.M."/>
            <person name="Labrie S.J."/>
            <person name="Moineau S."/>
        </authorList>
    </citation>
    <scope>NUCLEOTIDE SEQUENCE [LARGE SCALE GENOMIC DNA]</scope>
</reference>
<evidence type="ECO:0000313" key="2">
    <source>
        <dbReference type="Proteomes" id="UP000502146"/>
    </source>
</evidence>
<dbReference type="Proteomes" id="UP000502146">
    <property type="component" value="Segment"/>
</dbReference>
<sequence>MNLLDKFLILPAHLCVWIVTKKIIPESVWARVMTWRTKK</sequence>
<proteinExistence type="predicted"/>
<gene>
    <name evidence="1" type="ORF">AGM1_0047</name>
</gene>
<protein>
    <submittedName>
        <fullName evidence="1">Uncharacterized protein</fullName>
    </submittedName>
</protein>
<evidence type="ECO:0000313" key="1">
    <source>
        <dbReference type="EMBL" id="QDH85637.1"/>
    </source>
</evidence>
<dbReference type="EMBL" id="MN023176">
    <property type="protein sequence ID" value="QDH85637.1"/>
    <property type="molecule type" value="Genomic_DNA"/>
</dbReference>
<keyword evidence="2" id="KW-1185">Reference proteome</keyword>